<comment type="caution">
    <text evidence="3">The sequence shown here is derived from an EMBL/GenBank/DDBJ whole genome shotgun (WGS) entry which is preliminary data.</text>
</comment>
<evidence type="ECO:0000313" key="4">
    <source>
        <dbReference type="Proteomes" id="UP000284177"/>
    </source>
</evidence>
<dbReference type="GO" id="GO:0009253">
    <property type="term" value="P:peptidoglycan catabolic process"/>
    <property type="evidence" value="ECO:0007669"/>
    <property type="project" value="InterPro"/>
</dbReference>
<name>A0A419SUV0_9FIRM</name>
<feature type="domain" description="MurNAc-LAA" evidence="2">
    <location>
        <begin position="563"/>
        <end position="680"/>
    </location>
</feature>
<dbReference type="InterPro" id="IPR050695">
    <property type="entry name" value="N-acetylmuramoyl_amidase_3"/>
</dbReference>
<dbReference type="SUPFAM" id="SSF53187">
    <property type="entry name" value="Zn-dependent exopeptidases"/>
    <property type="match status" value="1"/>
</dbReference>
<dbReference type="EMBL" id="MCIB01000039">
    <property type="protein sequence ID" value="RKD28987.1"/>
    <property type="molecule type" value="Genomic_DNA"/>
</dbReference>
<dbReference type="PANTHER" id="PTHR30404">
    <property type="entry name" value="N-ACETYLMURAMOYL-L-ALANINE AMIDASE"/>
    <property type="match status" value="1"/>
</dbReference>
<gene>
    <name evidence="3" type="ORF">BET03_06480</name>
</gene>
<dbReference type="InterPro" id="IPR021731">
    <property type="entry name" value="AMIN_dom"/>
</dbReference>
<sequence length="688" mass="79224">MKRLVALSIILVMILGVVHISYAEYEPELVDVRVDGDTVKLKKINVLINGEPIDSDVPPVLYDNRTLVPIRFVANHLMADISWNQENREATIKTSDKEIILKIDSSTVKINGEEKELPYGVPAKLISDRTMVPLRFVSEALGFKVGWIPETWTGTIDYNEQEITNILVDLKGSMPKIIVETTGMVNYNSIYLEDPYRLVVDIPKTKLNIENENIIESNGVVEIDIDEYPIKEVRTSQFSTDPNTTRVVVELDKLVEHKIKYINDKKLEISFLNKVEDIELEKVDRKDAIVINTSKVPDYNVLRLSNPDRIVLDLMDSILATEKNKYDVETEYLKGIRTSQFMPDGLYSNKEKIVRIVLDIKEKEEKPNLIAEFDKDKIILFVDDKVLDEMDYDVEDLEANLEIDATRRTSYDVEYNEDKRIITVKLPDRRTRIEDGLLVINDDFINNIKVEEIDDDKVIKIKLQKNVKYEIESRDRDDEVEFSFVKEKIEEKEEDSKYSDKVIVIDPGHGGKDPGTHGYVTKVKEKYLNLKVALKLNEKLKELGFKTVLTRESDKFVDLYERADIANAADGDLFVSIHFNAHPKRDVSGIQTFYCPAYESELKTEDNFPFAEAIHLALLEELKREDRDIIRKPEFVVVRETKMPAVLVELGFLTNEEEEMLAVTDSYQDRAAQAIVNGIIKYLESKEK</sequence>
<dbReference type="InterPro" id="IPR002508">
    <property type="entry name" value="MurNAc-LAA_cat"/>
</dbReference>
<keyword evidence="4" id="KW-1185">Reference proteome</keyword>
<evidence type="ECO:0000313" key="3">
    <source>
        <dbReference type="EMBL" id="RKD28987.1"/>
    </source>
</evidence>
<dbReference type="CDD" id="cd02696">
    <property type="entry name" value="MurNAc-LAA"/>
    <property type="match status" value="1"/>
</dbReference>
<dbReference type="Pfam" id="PF07833">
    <property type="entry name" value="Cu_amine_oxidN1"/>
    <property type="match status" value="1"/>
</dbReference>
<dbReference type="InterPro" id="IPR036582">
    <property type="entry name" value="Mao_N_sf"/>
</dbReference>
<protein>
    <recommendedName>
        <fullName evidence="2">MurNAc-LAA domain-containing protein</fullName>
    </recommendedName>
</protein>
<dbReference type="Gene3D" id="3.40.630.40">
    <property type="entry name" value="Zn-dependent exopeptidases"/>
    <property type="match status" value="1"/>
</dbReference>
<dbReference type="GO" id="GO:0008745">
    <property type="term" value="F:N-acetylmuramoyl-L-alanine amidase activity"/>
    <property type="evidence" value="ECO:0007669"/>
    <property type="project" value="InterPro"/>
</dbReference>
<dbReference type="OrthoDB" id="9806267at2"/>
<reference evidence="3 4" key="1">
    <citation type="submission" date="2016-08" db="EMBL/GenBank/DDBJ databases">
        <title>Novel Firmicutes and Novel Genomes.</title>
        <authorList>
            <person name="Poppleton D.I."/>
            <person name="Gribaldo S."/>
        </authorList>
    </citation>
    <scope>NUCLEOTIDE SEQUENCE [LARGE SCALE GENOMIC DNA]</scope>
    <source>
        <strain evidence="3 4">CTT3</strain>
    </source>
</reference>
<dbReference type="SMART" id="SM00646">
    <property type="entry name" value="Ami_3"/>
    <property type="match status" value="1"/>
</dbReference>
<evidence type="ECO:0000259" key="2">
    <source>
        <dbReference type="SMART" id="SM00646"/>
    </source>
</evidence>
<dbReference type="InterPro" id="IPR012854">
    <property type="entry name" value="Cu_amine_oxidase-like_N"/>
</dbReference>
<dbReference type="Gene3D" id="3.30.457.10">
    <property type="entry name" value="Copper amine oxidase-like, N-terminal domain"/>
    <property type="match status" value="1"/>
</dbReference>
<keyword evidence="1" id="KW-0378">Hydrolase</keyword>
<dbReference type="PANTHER" id="PTHR30404:SF0">
    <property type="entry name" value="N-ACETYLMURAMOYL-L-ALANINE AMIDASE AMIC"/>
    <property type="match status" value="1"/>
</dbReference>
<evidence type="ECO:0000256" key="1">
    <source>
        <dbReference type="ARBA" id="ARBA00022801"/>
    </source>
</evidence>
<dbReference type="Pfam" id="PF01520">
    <property type="entry name" value="Amidase_3"/>
    <property type="match status" value="1"/>
</dbReference>
<accession>A0A419SUV0</accession>
<dbReference type="Proteomes" id="UP000284177">
    <property type="component" value="Unassembled WGS sequence"/>
</dbReference>
<dbReference type="Gene3D" id="2.60.40.3500">
    <property type="match status" value="1"/>
</dbReference>
<dbReference type="GO" id="GO:0030288">
    <property type="term" value="C:outer membrane-bounded periplasmic space"/>
    <property type="evidence" value="ECO:0007669"/>
    <property type="project" value="TreeGrafter"/>
</dbReference>
<organism evidence="3 4">
    <name type="scientific">Thermohalobacter berrensis</name>
    <dbReference type="NCBI Taxonomy" id="99594"/>
    <lineage>
        <taxon>Bacteria</taxon>
        <taxon>Bacillati</taxon>
        <taxon>Bacillota</taxon>
        <taxon>Tissierellia</taxon>
        <taxon>Tissierellales</taxon>
        <taxon>Thermohalobacteraceae</taxon>
        <taxon>Thermohalobacter</taxon>
    </lineage>
</organism>
<proteinExistence type="predicted"/>
<dbReference type="RefSeq" id="WP_120170647.1">
    <property type="nucleotide sequence ID" value="NZ_MCIB01000039.1"/>
</dbReference>
<dbReference type="AlphaFoldDB" id="A0A419SUV0"/>
<dbReference type="Pfam" id="PF11741">
    <property type="entry name" value="AMIN"/>
    <property type="match status" value="2"/>
</dbReference>
<dbReference type="SUPFAM" id="SSF55383">
    <property type="entry name" value="Copper amine oxidase, domain N"/>
    <property type="match status" value="1"/>
</dbReference>